<dbReference type="RefSeq" id="WP_103918953.1">
    <property type="nucleotide sequence ID" value="NZ_FMSV02000136.1"/>
</dbReference>
<protein>
    <recommendedName>
        <fullName evidence="3">Dicarboxylate transport domain-containing protein</fullName>
    </recommendedName>
</protein>
<organism evidence="1 2">
    <name type="scientific">Candidatus Venteria ishoeyi</name>
    <dbReference type="NCBI Taxonomy" id="1899563"/>
    <lineage>
        <taxon>Bacteria</taxon>
        <taxon>Pseudomonadati</taxon>
        <taxon>Pseudomonadota</taxon>
        <taxon>Gammaproteobacteria</taxon>
        <taxon>Thiotrichales</taxon>
        <taxon>Thiotrichaceae</taxon>
        <taxon>Venteria</taxon>
    </lineage>
</organism>
<evidence type="ECO:0000313" key="2">
    <source>
        <dbReference type="Proteomes" id="UP000236724"/>
    </source>
</evidence>
<dbReference type="EMBL" id="FMSV02000136">
    <property type="protein sequence ID" value="SEH04955.1"/>
    <property type="molecule type" value="Genomic_DNA"/>
</dbReference>
<name>A0A1H6F7M4_9GAMM</name>
<proteinExistence type="predicted"/>
<dbReference type="OrthoDB" id="6191549at2"/>
<dbReference type="Proteomes" id="UP000236724">
    <property type="component" value="Unassembled WGS sequence"/>
</dbReference>
<evidence type="ECO:0008006" key="3">
    <source>
        <dbReference type="Google" id="ProtNLM"/>
    </source>
</evidence>
<keyword evidence="2" id="KW-1185">Reference proteome</keyword>
<accession>A0A1H6F7M4</accession>
<reference evidence="1 2" key="1">
    <citation type="submission" date="2016-10" db="EMBL/GenBank/DDBJ databases">
        <authorList>
            <person name="de Groot N.N."/>
        </authorList>
    </citation>
    <scope>NUCLEOTIDE SEQUENCE [LARGE SCALE GENOMIC DNA]</scope>
    <source>
        <strain evidence="1">MBHS1</strain>
    </source>
</reference>
<sequence length="711" mass="79459">MKKITCQFTQWLICNGLFFVLVPAAWALDSLNLQMNSLQAVGMEITQPQFQLELRADNSLSVKLKAAKLKIPALQALLQGTGSTTLKQLELHCAQLIDTANKLTCVKGRLTLAQLPVYRNSLLRFEYHKPSAALKLWLTGIKLGGGRVNLHVNWQGPGKRWKLNIQLKNFSHQRLSGWWLRLWQKSLPKLPTGFELTLPLNAELDLQGKTTLEKISGTISSRGKQKGLTLNNAQGTIATENLKFELALNLRQVKQDWAISTRLKLYSGAVYAEPAFIEVQKAPIIIQTELDWSARKSRLHVRKLHYLHKDILEWQARGFYFPGKASAFKKLHLELFPSSLKNLQKYYLQAWLETAQSNLRLRGLISARLDWDKASSATLTLSRVSLSTATTSIRSINGSLHWLSEKPPNNAPIKPSQISWSGLQLGTLSLPAAYCKLQILGDKLRLLQPWKSRLLDGSVTLNTLEISGLGGKPANYSAKLSANFKPISMSALSHTLGFPELGGELAAVIPAIHYQKQQLRIEGALLLKVFDGDVIIHNLSLQNPFGETPQLRGKVDFKQLDLELLTRFFEFGEISGRLDGYIRKLHLYNWQPVAFDAWFGTPEKDRSPHKISQKALNNLSSLGGASVTDALSRSILRVFSAFSYARIGWGCVLKNNTCQMSGVEPAKQGYYIVKGGGLPRIDVIGFNHRVNWQTLLQRLKSATNIGAPIIE</sequence>
<gene>
    <name evidence="1" type="ORF">MBHS_00808</name>
</gene>
<evidence type="ECO:0000313" key="1">
    <source>
        <dbReference type="EMBL" id="SEH04955.1"/>
    </source>
</evidence>
<dbReference type="AlphaFoldDB" id="A0A1H6F7M4"/>